<feature type="compositionally biased region" description="Polar residues" evidence="1">
    <location>
        <begin position="237"/>
        <end position="247"/>
    </location>
</feature>
<keyword evidence="2" id="KW-0732">Signal</keyword>
<accession>A0ABV7YL72</accession>
<name>A0ABV7YL72_9ACTN</name>
<keyword evidence="4" id="KW-1185">Reference proteome</keyword>
<dbReference type="Proteomes" id="UP001595699">
    <property type="component" value="Unassembled WGS sequence"/>
</dbReference>
<dbReference type="EMBL" id="JBHRZH010000041">
    <property type="protein sequence ID" value="MFC3765559.1"/>
    <property type="molecule type" value="Genomic_DNA"/>
</dbReference>
<feature type="chain" id="PRO_5045888091" evidence="2">
    <location>
        <begin position="26"/>
        <end position="578"/>
    </location>
</feature>
<dbReference type="PANTHER" id="PTHR42716:SF1">
    <property type="entry name" value="SLL0471 PROTEIN"/>
    <property type="match status" value="1"/>
</dbReference>
<evidence type="ECO:0000313" key="3">
    <source>
        <dbReference type="EMBL" id="MFC3765559.1"/>
    </source>
</evidence>
<comment type="caution">
    <text evidence="3">The sequence shown here is derived from an EMBL/GenBank/DDBJ whole genome shotgun (WGS) entry which is preliminary data.</text>
</comment>
<reference evidence="4" key="1">
    <citation type="journal article" date="2019" name="Int. J. Syst. Evol. Microbiol.">
        <title>The Global Catalogue of Microorganisms (GCM) 10K type strain sequencing project: providing services to taxonomists for standard genome sequencing and annotation.</title>
        <authorList>
            <consortium name="The Broad Institute Genomics Platform"/>
            <consortium name="The Broad Institute Genome Sequencing Center for Infectious Disease"/>
            <person name="Wu L."/>
            <person name="Ma J."/>
        </authorList>
    </citation>
    <scope>NUCLEOTIDE SEQUENCE [LARGE SCALE GENOMIC DNA]</scope>
    <source>
        <strain evidence="4">CGMCC 4.7241</strain>
    </source>
</reference>
<protein>
    <submittedName>
        <fullName evidence="3">FAD-dependent oxidoreductase</fullName>
    </submittedName>
</protein>
<gene>
    <name evidence="3" type="ORF">ACFOUW_32325</name>
</gene>
<organism evidence="3 4">
    <name type="scientific">Tenggerimyces flavus</name>
    <dbReference type="NCBI Taxonomy" id="1708749"/>
    <lineage>
        <taxon>Bacteria</taxon>
        <taxon>Bacillati</taxon>
        <taxon>Actinomycetota</taxon>
        <taxon>Actinomycetes</taxon>
        <taxon>Propionibacteriales</taxon>
        <taxon>Nocardioidaceae</taxon>
        <taxon>Tenggerimyces</taxon>
    </lineage>
</organism>
<dbReference type="SUPFAM" id="SSF51905">
    <property type="entry name" value="FAD/NAD(P)-binding domain"/>
    <property type="match status" value="1"/>
</dbReference>
<dbReference type="InterPro" id="IPR006311">
    <property type="entry name" value="TAT_signal"/>
</dbReference>
<dbReference type="RefSeq" id="WP_205116617.1">
    <property type="nucleotide sequence ID" value="NZ_JAFBCM010000001.1"/>
</dbReference>
<feature type="region of interest" description="Disordered" evidence="1">
    <location>
        <begin position="229"/>
        <end position="252"/>
    </location>
</feature>
<proteinExistence type="predicted"/>
<sequence length="578" mass="62235">MSFSRRSLLVGAVSGVGLTAAGALAFGDHEAAYAAGDIATVNSYRAQVVVVGGGVGGVAAALGALRNGATVVLTEETDWIGGQFTSQLVPADEHRWIEPSTGAYGQTLAYKSLRAAVRQFYKTHYPVTEAFKTNTQPNPGNAWVSRIAADPAVWRMCMWQLLMPYLAAGKLSILLGHRPVSATKNGAAITAVGLEGPDGAIREVSGSYFIEATELGDLLPVVGATSWVGREKGGPSGTNELHNTNPTEDSDDQQGFTMVMALGYDRTRADVLDHRISKPASYETHRPTFASFFAANLFDPSRDYAYADGPNFWQYRRVAALSSFTPGAFIEEVSLINYPCNDFKTGNLVGVDDAVKQANIEAAKELSLSLLYYLQYESPRPDGGGTGYPALRLRTDVTGTMDGIAKAPYVREARRLVGLGRIAEWHIGVDNRVQLLGKPADQLTAATFADSVGTGHYWIDVHPGPKNPNGLWIRSYTYQIPLFAMISRNLDNLLAGGKTINTSHITNGAYRVHPTEWNIGESAGVLAAYCLSGNTNPKTLRSTSATLTAFQSHLRAQGIQTDWPSTTRNQWLKPPTGA</sequence>
<dbReference type="Gene3D" id="3.50.50.60">
    <property type="entry name" value="FAD/NAD(P)-binding domain"/>
    <property type="match status" value="1"/>
</dbReference>
<feature type="signal peptide" evidence="2">
    <location>
        <begin position="1"/>
        <end position="25"/>
    </location>
</feature>
<dbReference type="Pfam" id="PF12831">
    <property type="entry name" value="FAD_oxidored"/>
    <property type="match status" value="1"/>
</dbReference>
<evidence type="ECO:0000313" key="4">
    <source>
        <dbReference type="Proteomes" id="UP001595699"/>
    </source>
</evidence>
<dbReference type="PANTHER" id="PTHR42716">
    <property type="entry name" value="L-ASPARTATE OXIDASE"/>
    <property type="match status" value="1"/>
</dbReference>
<evidence type="ECO:0000256" key="1">
    <source>
        <dbReference type="SAM" id="MobiDB-lite"/>
    </source>
</evidence>
<dbReference type="InterPro" id="IPR036188">
    <property type="entry name" value="FAD/NAD-bd_sf"/>
</dbReference>
<dbReference type="PROSITE" id="PS51318">
    <property type="entry name" value="TAT"/>
    <property type="match status" value="1"/>
</dbReference>
<dbReference type="InterPro" id="IPR005288">
    <property type="entry name" value="NadB"/>
</dbReference>
<evidence type="ECO:0000256" key="2">
    <source>
        <dbReference type="SAM" id="SignalP"/>
    </source>
</evidence>